<sequence length="165" mass="18294">MQLNDCVDLLFQERCESFTVQVIQYRPVTHLAGGRGGGSGCDGSLPTQHQKKRQKCGRGPSRPQRLDALREWLLFLIRSSICKGHLRIANTAISSNSNTPSFLSPFDLDLSTLVLSLPKRVPIFLATTRRLAALALLLASFYLSRLSCPFRFSISSVFLSPLSRA</sequence>
<gene>
    <name evidence="2" type="ORF">CH063_02977</name>
    <name evidence="3" type="ORF">CH63R_01025</name>
</gene>
<dbReference type="KEGG" id="chig:CH63R_01025"/>
<dbReference type="HOGENOM" id="CLU_1610638_0_0_1"/>
<feature type="region of interest" description="Disordered" evidence="1">
    <location>
        <begin position="34"/>
        <end position="62"/>
    </location>
</feature>
<name>H1VS30_COLHI</name>
<evidence type="ECO:0000313" key="2">
    <source>
        <dbReference type="EMBL" id="CCF43037.1"/>
    </source>
</evidence>
<keyword evidence="5" id="KW-1185">Reference proteome</keyword>
<reference evidence="5" key="4">
    <citation type="journal article" date="2017" name="BMC Genomics">
        <title>Gapless genome assembly of Colletotrichum higginsianum reveals chromosome structure and association of transposable elements with secondary metabolite gene clusters.</title>
        <authorList>
            <person name="Dallery J.-F."/>
            <person name="Lapalu N."/>
            <person name="Zampounis A."/>
            <person name="Pigne S."/>
            <person name="Luyten I."/>
            <person name="Amselem J."/>
            <person name="Wittenberg A.H.J."/>
            <person name="Zhou S."/>
            <person name="de Queiroz M.V."/>
            <person name="Robin G.P."/>
            <person name="Auger A."/>
            <person name="Hainaut M."/>
            <person name="Henrissat B."/>
            <person name="Kim K.-T."/>
            <person name="Lee Y.-H."/>
            <person name="Lespinet O."/>
            <person name="Schwartz D.C."/>
            <person name="Thon M.R."/>
            <person name="O'Connell R.J."/>
        </authorList>
    </citation>
    <scope>NUCLEOTIDE SEQUENCE [LARGE SCALE GENOMIC DNA]</scope>
    <source>
        <strain evidence="5">IMI 349063</strain>
    </source>
</reference>
<dbReference type="AlphaFoldDB" id="H1VS30"/>
<evidence type="ECO:0000313" key="3">
    <source>
        <dbReference type="EMBL" id="OBR15845.1"/>
    </source>
</evidence>
<accession>H1VS30</accession>
<dbReference type="RefSeq" id="XP_018164362.1">
    <property type="nucleotide sequence ID" value="XM_018296000.1"/>
</dbReference>
<reference evidence="3" key="3">
    <citation type="submission" date="2016-02" db="EMBL/GenBank/DDBJ databases">
        <title>Resequencing and annotation of the Colletotrichum higginsianum genome.</title>
        <authorList>
            <person name="O'Connell R."/>
            <person name="Zambounis A."/>
            <person name="Thon M."/>
            <person name="Dallery J.-F."/>
        </authorList>
    </citation>
    <scope>NUCLEOTIDE SEQUENCE [LARGE SCALE GENOMIC DNA]</scope>
    <source>
        <strain evidence="3">IMI 349063</strain>
    </source>
</reference>
<reference evidence="4" key="2">
    <citation type="journal article" date="2012" name="Nat. Genet.">
        <title>Lifestyle transitions in plant pathogenic Colletotrichum fungi deciphered by genome and transcriptome analyses.</title>
        <authorList>
            <person name="O'Connell R.J."/>
            <person name="Thon M.R."/>
            <person name="Hacquard S."/>
            <person name="Amyotte S.G."/>
            <person name="Kleemann J."/>
            <person name="Torres M.F."/>
            <person name="Damm U."/>
            <person name="Buiate E.A."/>
            <person name="Epstein L."/>
            <person name="Alkan N."/>
            <person name="Altmueller J."/>
            <person name="Alvarado-Balderrama L."/>
            <person name="Bauser C.A."/>
            <person name="Becker C."/>
            <person name="Birren B.W."/>
            <person name="Chen Z."/>
            <person name="Choi J."/>
            <person name="Crouch J.A."/>
            <person name="Duvick J.P."/>
            <person name="Farman M.A."/>
            <person name="Gan P."/>
            <person name="Heiman D."/>
            <person name="Henrissat B."/>
            <person name="Howard R.J."/>
            <person name="Kabbage M."/>
            <person name="Koch C."/>
            <person name="Kracher B."/>
            <person name="Kubo Y."/>
            <person name="Law A.D."/>
            <person name="Lebrun M.-H."/>
            <person name="Lee Y.-H."/>
            <person name="Miyara I."/>
            <person name="Moore N."/>
            <person name="Neumann U."/>
            <person name="Nordstroem K."/>
            <person name="Panaccione D.G."/>
            <person name="Panstruga R."/>
            <person name="Place M."/>
            <person name="Proctor R.H."/>
            <person name="Prusky D."/>
            <person name="Rech G."/>
            <person name="Reinhardt R."/>
            <person name="Rollins J.A."/>
            <person name="Rounsley S."/>
            <person name="Schardl C.L."/>
            <person name="Schwartz D.C."/>
            <person name="Shenoy N."/>
            <person name="Shirasu K."/>
            <person name="Sikhakolli U.R."/>
            <person name="Stueber K."/>
            <person name="Sukno S.A."/>
            <person name="Sweigard J.A."/>
            <person name="Takano Y."/>
            <person name="Takahara H."/>
            <person name="Trail F."/>
            <person name="van der Does H.C."/>
            <person name="Voll L.M."/>
            <person name="Will I."/>
            <person name="Young S."/>
            <person name="Zeng Q."/>
            <person name="Zhang J."/>
            <person name="Zhou S."/>
            <person name="Dickman M.B."/>
            <person name="Schulze-Lefert P."/>
            <person name="Ver Loren van Themaat E."/>
            <person name="Ma L.-J."/>
            <person name="Vaillancourt L.J."/>
        </authorList>
    </citation>
    <scope>NUCLEOTIDE SEQUENCE [LARGE SCALE GENOMIC DNA]</scope>
    <source>
        <strain evidence="4">IMI 349063</strain>
    </source>
</reference>
<dbReference type="Proteomes" id="UP000007174">
    <property type="component" value="Unassembled WGS sequence"/>
</dbReference>
<dbReference type="GeneID" id="28860107"/>
<organism evidence="2 4">
    <name type="scientific">Colletotrichum higginsianum (strain IMI 349063)</name>
    <name type="common">Crucifer anthracnose fungus</name>
    <dbReference type="NCBI Taxonomy" id="759273"/>
    <lineage>
        <taxon>Eukaryota</taxon>
        <taxon>Fungi</taxon>
        <taxon>Dikarya</taxon>
        <taxon>Ascomycota</taxon>
        <taxon>Pezizomycotina</taxon>
        <taxon>Sordariomycetes</taxon>
        <taxon>Hypocreomycetidae</taxon>
        <taxon>Glomerellales</taxon>
        <taxon>Glomerellaceae</taxon>
        <taxon>Colletotrichum</taxon>
        <taxon>Colletotrichum destructivum species complex</taxon>
    </lineage>
</organism>
<evidence type="ECO:0000313" key="4">
    <source>
        <dbReference type="Proteomes" id="UP000007174"/>
    </source>
</evidence>
<protein>
    <submittedName>
        <fullName evidence="2">Uncharacterized protein</fullName>
    </submittedName>
</protein>
<evidence type="ECO:0000313" key="5">
    <source>
        <dbReference type="Proteomes" id="UP000092177"/>
    </source>
</evidence>
<dbReference type="VEuPathDB" id="FungiDB:CH63R_01025"/>
<proteinExistence type="predicted"/>
<reference evidence="2" key="1">
    <citation type="submission" date="2011-12" db="EMBL/GenBank/DDBJ databases">
        <title>The genome sequence of Colletotrichum higginsianum IMI 34906.</title>
        <authorList>
            <person name="Ma L.-J."/>
            <person name="O'Connell R."/>
            <person name="van Themaat E.V.L."/>
            <person name="Stueber K."/>
            <person name="Young S.K."/>
            <person name="Zeng Q."/>
            <person name="Gargeya S."/>
            <person name="Fitzgerald M."/>
            <person name="Haas B."/>
            <person name="Abouelleil A."/>
            <person name="Alvarado L."/>
            <person name="Arachchi H.M."/>
            <person name="Berlin A."/>
            <person name="Chapman S.B."/>
            <person name="Gearin G."/>
            <person name="Goldberg J."/>
            <person name="Griggs A."/>
            <person name="Gujja S."/>
            <person name="Hansen M."/>
            <person name="Heiman D."/>
            <person name="Howarth C."/>
            <person name="Larimer J."/>
            <person name="Lui A."/>
            <person name="MacDonald P.J.P."/>
            <person name="McCowen C."/>
            <person name="Montmayeur A."/>
            <person name="Murphy C."/>
            <person name="Neiman D."/>
            <person name="Pearson M."/>
            <person name="Priest M."/>
            <person name="Roberts A."/>
            <person name="Saif S."/>
            <person name="Shea T."/>
            <person name="Sisk P."/>
            <person name="Stolte C."/>
            <person name="Sykes S."/>
            <person name="Wortman J."/>
            <person name="Nusbaum C."/>
            <person name="Birren B."/>
        </authorList>
    </citation>
    <scope>NUCLEOTIDE SEQUENCE</scope>
    <source>
        <strain evidence="2">IMI 349063</strain>
    </source>
</reference>
<dbReference type="EMBL" id="CACQ02005813">
    <property type="protein sequence ID" value="CCF43037.1"/>
    <property type="molecule type" value="Genomic_DNA"/>
</dbReference>
<dbReference type="Proteomes" id="UP000092177">
    <property type="component" value="Chromosome 1"/>
</dbReference>
<evidence type="ECO:0000256" key="1">
    <source>
        <dbReference type="SAM" id="MobiDB-lite"/>
    </source>
</evidence>
<dbReference type="EMBL" id="LTAN01000001">
    <property type="protein sequence ID" value="OBR15845.1"/>
    <property type="molecule type" value="Genomic_DNA"/>
</dbReference>